<dbReference type="AlphaFoldDB" id="A0A2T8I2L9"/>
<dbReference type="EMBL" id="CM008054">
    <property type="protein sequence ID" value="PVH31917.1"/>
    <property type="molecule type" value="Genomic_DNA"/>
</dbReference>
<organism evidence="1">
    <name type="scientific">Panicum hallii</name>
    <dbReference type="NCBI Taxonomy" id="206008"/>
    <lineage>
        <taxon>Eukaryota</taxon>
        <taxon>Viridiplantae</taxon>
        <taxon>Streptophyta</taxon>
        <taxon>Embryophyta</taxon>
        <taxon>Tracheophyta</taxon>
        <taxon>Spermatophyta</taxon>
        <taxon>Magnoliopsida</taxon>
        <taxon>Liliopsida</taxon>
        <taxon>Poales</taxon>
        <taxon>Poaceae</taxon>
        <taxon>PACMAD clade</taxon>
        <taxon>Panicoideae</taxon>
        <taxon>Panicodae</taxon>
        <taxon>Paniceae</taxon>
        <taxon>Panicinae</taxon>
        <taxon>Panicum</taxon>
        <taxon>Panicum sect. Panicum</taxon>
    </lineage>
</organism>
<accession>A0A2T8I2L9</accession>
<protein>
    <submittedName>
        <fullName evidence="1">Uncharacterized protein</fullName>
    </submittedName>
</protein>
<gene>
    <name evidence="1" type="ORF">PAHAL_9G261200</name>
</gene>
<sequence>MLLRASSLSSSSSMEESFIPGGDGAACCCAWCVADEAASVGGEWWRQVLSPSPRRAVARVACRHCELSSLRASSLAVAERSSMASSSAWLLTTQNVRPRDDESTASVQVYG</sequence>
<name>A0A2T8I2L9_9POAL</name>
<dbReference type="Proteomes" id="UP000243499">
    <property type="component" value="Chromosome 9"/>
</dbReference>
<proteinExistence type="predicted"/>
<reference evidence="1" key="1">
    <citation type="submission" date="2018-04" db="EMBL/GenBank/DDBJ databases">
        <title>WGS assembly of Panicum hallii.</title>
        <authorList>
            <person name="Lovell J."/>
            <person name="Jenkins J."/>
            <person name="Lowry D."/>
            <person name="Mamidi S."/>
            <person name="Sreedasyam A."/>
            <person name="Weng X."/>
            <person name="Barry K."/>
            <person name="Bonette J."/>
            <person name="Campitelli B."/>
            <person name="Daum C."/>
            <person name="Gordon S."/>
            <person name="Gould B."/>
            <person name="Lipzen A."/>
            <person name="Macqueen A."/>
            <person name="Palacio-Mejia J."/>
            <person name="Plott C."/>
            <person name="Shakirov E."/>
            <person name="Shu S."/>
            <person name="Yoshinaga Y."/>
            <person name="Zane M."/>
            <person name="Rokhsar D."/>
            <person name="Grimwood J."/>
            <person name="Schmutz J."/>
            <person name="Juenger T."/>
        </authorList>
    </citation>
    <scope>NUCLEOTIDE SEQUENCE [LARGE SCALE GENOMIC DNA]</scope>
    <source>
        <strain evidence="1">FIL2</strain>
    </source>
</reference>
<dbReference type="Gramene" id="PVH31917">
    <property type="protein sequence ID" value="PVH31917"/>
    <property type="gene ID" value="PAHAL_9G261200"/>
</dbReference>
<evidence type="ECO:0000313" key="1">
    <source>
        <dbReference type="EMBL" id="PVH31917.1"/>
    </source>
</evidence>